<comment type="caution">
    <text evidence="1">The sequence shown here is derived from an EMBL/GenBank/DDBJ whole genome shotgun (WGS) entry which is preliminary data.</text>
</comment>
<dbReference type="PANTHER" id="PTHR47718:SF13">
    <property type="entry name" value="OS09G0290500 PROTEIN"/>
    <property type="match status" value="1"/>
</dbReference>
<name>A0A445DH44_ARAHY</name>
<keyword evidence="2" id="KW-1185">Reference proteome</keyword>
<protein>
    <submittedName>
        <fullName evidence="1">Uncharacterized protein</fullName>
    </submittedName>
</protein>
<evidence type="ECO:0000313" key="2">
    <source>
        <dbReference type="Proteomes" id="UP000289738"/>
    </source>
</evidence>
<sequence>MKRIVWESKSKDSFERDWHDFILEYNLHNSRWLNDMFADRYMWVPVFFKDKFWAGMRNT</sequence>
<proteinExistence type="predicted"/>
<organism evidence="1 2">
    <name type="scientific">Arachis hypogaea</name>
    <name type="common">Peanut</name>
    <dbReference type="NCBI Taxonomy" id="3818"/>
    <lineage>
        <taxon>Eukaryota</taxon>
        <taxon>Viridiplantae</taxon>
        <taxon>Streptophyta</taxon>
        <taxon>Embryophyta</taxon>
        <taxon>Tracheophyta</taxon>
        <taxon>Spermatophyta</taxon>
        <taxon>Magnoliopsida</taxon>
        <taxon>eudicotyledons</taxon>
        <taxon>Gunneridae</taxon>
        <taxon>Pentapetalae</taxon>
        <taxon>rosids</taxon>
        <taxon>fabids</taxon>
        <taxon>Fabales</taxon>
        <taxon>Fabaceae</taxon>
        <taxon>Papilionoideae</taxon>
        <taxon>50 kb inversion clade</taxon>
        <taxon>dalbergioids sensu lato</taxon>
        <taxon>Dalbergieae</taxon>
        <taxon>Pterocarpus clade</taxon>
        <taxon>Arachis</taxon>
    </lineage>
</organism>
<dbReference type="Proteomes" id="UP000289738">
    <property type="component" value="Chromosome A04"/>
</dbReference>
<evidence type="ECO:0000313" key="1">
    <source>
        <dbReference type="EMBL" id="RYR62537.1"/>
    </source>
</evidence>
<accession>A0A445DH44</accession>
<reference evidence="1 2" key="1">
    <citation type="submission" date="2019-01" db="EMBL/GenBank/DDBJ databases">
        <title>Sequencing of cultivated peanut Arachis hypogaea provides insights into genome evolution and oil improvement.</title>
        <authorList>
            <person name="Chen X."/>
        </authorList>
    </citation>
    <scope>NUCLEOTIDE SEQUENCE [LARGE SCALE GENOMIC DNA]</scope>
    <source>
        <strain evidence="2">cv. Fuhuasheng</strain>
        <tissue evidence="1">Leaves</tissue>
    </source>
</reference>
<dbReference type="PANTHER" id="PTHR47718">
    <property type="entry name" value="OS01G0519700 PROTEIN"/>
    <property type="match status" value="1"/>
</dbReference>
<dbReference type="EMBL" id="SDMP01000004">
    <property type="protein sequence ID" value="RYR62537.1"/>
    <property type="molecule type" value="Genomic_DNA"/>
</dbReference>
<gene>
    <name evidence="1" type="ORF">Ahy_A04g020200</name>
</gene>
<dbReference type="AlphaFoldDB" id="A0A445DH44"/>